<protein>
    <submittedName>
        <fullName evidence="2">Uncharacterized protein</fullName>
    </submittedName>
</protein>
<dbReference type="Gene3D" id="2.60.120.620">
    <property type="entry name" value="q2cbj1_9rhob like domain"/>
    <property type="match status" value="1"/>
</dbReference>
<evidence type="ECO:0000313" key="3">
    <source>
        <dbReference type="Proteomes" id="UP001165122"/>
    </source>
</evidence>
<dbReference type="EMBL" id="BRXW01000180">
    <property type="protein sequence ID" value="GMI12704.1"/>
    <property type="molecule type" value="Genomic_DNA"/>
</dbReference>
<sequence length="377" mass="43673">MPHFFRTSILTTLSLALFFTLPIFSHALNPFQSPIPPQYNPPNYYVDSYTRKENDGWCCQCQASTLSNAVSCLHRCKYAFVKDLIGLDMLDEVRENFIKWKRNSKHHNIHFGYRLFAEFMNYGRREYVLPSDQDWVTDSLLLHKPGVLLLKSLAKLENPNVKTLKPLTLEYLTIIDTFFGFFNQWFHSDVHFDEAVNFIYPMVDVVPNMGPFHLDLSNTRDINPNDIVNCPMVFGSTKKGSGIIYKSYAHHRGSVNRSWRGRPALFYTYMYKEHAEEDEYLNEWGYIARKAQSENNNRVVKLSEEDEDLKGFLANNDMRKQGSLERNEFGEVSTLEFWGIIGKVVGGVWVVKKVFGVLRGLIKGGTGEKEIEKVKVY</sequence>
<comment type="caution">
    <text evidence="2">The sequence shown here is derived from an EMBL/GenBank/DDBJ whole genome shotgun (WGS) entry which is preliminary data.</text>
</comment>
<evidence type="ECO:0000313" key="2">
    <source>
        <dbReference type="EMBL" id="GMI12704.1"/>
    </source>
</evidence>
<keyword evidence="1" id="KW-0732">Signal</keyword>
<keyword evidence="3" id="KW-1185">Reference proteome</keyword>
<name>A0A9W7FIJ5_9STRA</name>
<feature type="chain" id="PRO_5040858177" evidence="1">
    <location>
        <begin position="28"/>
        <end position="377"/>
    </location>
</feature>
<accession>A0A9W7FIJ5</accession>
<dbReference type="Proteomes" id="UP001165122">
    <property type="component" value="Unassembled WGS sequence"/>
</dbReference>
<feature type="signal peptide" evidence="1">
    <location>
        <begin position="1"/>
        <end position="27"/>
    </location>
</feature>
<gene>
    <name evidence="2" type="ORF">TrLO_g15690</name>
</gene>
<proteinExistence type="predicted"/>
<evidence type="ECO:0000256" key="1">
    <source>
        <dbReference type="SAM" id="SignalP"/>
    </source>
</evidence>
<reference evidence="3" key="1">
    <citation type="journal article" date="2023" name="Commun. Biol.">
        <title>Genome analysis of Parmales, the sister group of diatoms, reveals the evolutionary specialization of diatoms from phago-mixotrophs to photoautotrophs.</title>
        <authorList>
            <person name="Ban H."/>
            <person name="Sato S."/>
            <person name="Yoshikawa S."/>
            <person name="Yamada K."/>
            <person name="Nakamura Y."/>
            <person name="Ichinomiya M."/>
            <person name="Sato N."/>
            <person name="Blanc-Mathieu R."/>
            <person name="Endo H."/>
            <person name="Kuwata A."/>
            <person name="Ogata H."/>
        </authorList>
    </citation>
    <scope>NUCLEOTIDE SEQUENCE [LARGE SCALE GENOMIC DNA]</scope>
    <source>
        <strain evidence="3">NIES 3700</strain>
    </source>
</reference>
<organism evidence="2 3">
    <name type="scientific">Triparma laevis f. longispina</name>
    <dbReference type="NCBI Taxonomy" id="1714387"/>
    <lineage>
        <taxon>Eukaryota</taxon>
        <taxon>Sar</taxon>
        <taxon>Stramenopiles</taxon>
        <taxon>Ochrophyta</taxon>
        <taxon>Bolidophyceae</taxon>
        <taxon>Parmales</taxon>
        <taxon>Triparmaceae</taxon>
        <taxon>Triparma</taxon>
    </lineage>
</organism>
<dbReference type="OrthoDB" id="10502093at2759"/>
<dbReference type="SUPFAM" id="SSF51197">
    <property type="entry name" value="Clavaminate synthase-like"/>
    <property type="match status" value="1"/>
</dbReference>
<dbReference type="AlphaFoldDB" id="A0A9W7FIJ5"/>